<name>A0A811GBB6_9GAMM</name>
<dbReference type="PANTHER" id="PTHR30251:SF4">
    <property type="entry name" value="SLR1668 PROTEIN"/>
    <property type="match status" value="1"/>
</dbReference>
<dbReference type="PANTHER" id="PTHR30251">
    <property type="entry name" value="PILUS ASSEMBLY CHAPERONE"/>
    <property type="match status" value="1"/>
</dbReference>
<gene>
    <name evidence="2" type="ORF">SFB21_1808</name>
</gene>
<dbReference type="InterPro" id="IPR016147">
    <property type="entry name" value="Pili_assmbl_chaperone_N"/>
</dbReference>
<comment type="caution">
    <text evidence="2">The sequence shown here is derived from an EMBL/GenBank/DDBJ whole genome shotgun (WGS) entry which is preliminary data.</text>
</comment>
<dbReference type="InterPro" id="IPR013783">
    <property type="entry name" value="Ig-like_fold"/>
</dbReference>
<evidence type="ECO:0000259" key="1">
    <source>
        <dbReference type="Pfam" id="PF00345"/>
    </source>
</evidence>
<dbReference type="Proteomes" id="UP000489961">
    <property type="component" value="Unassembled WGS sequence"/>
</dbReference>
<feature type="domain" description="Pili assembly chaperone N-terminal" evidence="1">
    <location>
        <begin position="37"/>
        <end position="144"/>
    </location>
</feature>
<protein>
    <recommendedName>
        <fullName evidence="1">Pili assembly chaperone N-terminal domain-containing protein</fullName>
    </recommendedName>
</protein>
<organism evidence="2 3">
    <name type="scientific">Acinetobacter bouvetii</name>
    <dbReference type="NCBI Taxonomy" id="202951"/>
    <lineage>
        <taxon>Bacteria</taxon>
        <taxon>Pseudomonadati</taxon>
        <taxon>Pseudomonadota</taxon>
        <taxon>Gammaproteobacteria</taxon>
        <taxon>Moraxellales</taxon>
        <taxon>Moraxellaceae</taxon>
        <taxon>Acinetobacter</taxon>
    </lineage>
</organism>
<dbReference type="GO" id="GO:0071555">
    <property type="term" value="P:cell wall organization"/>
    <property type="evidence" value="ECO:0007669"/>
    <property type="project" value="InterPro"/>
</dbReference>
<dbReference type="AlphaFoldDB" id="A0A811GBB6"/>
<dbReference type="EMBL" id="CADDTS010000031">
    <property type="protein sequence ID" value="CAB1215726.1"/>
    <property type="molecule type" value="Genomic_DNA"/>
</dbReference>
<dbReference type="Pfam" id="PF00345">
    <property type="entry name" value="PapD_N"/>
    <property type="match status" value="1"/>
</dbReference>
<dbReference type="InterPro" id="IPR050643">
    <property type="entry name" value="Periplasmic_pilus_chap"/>
</dbReference>
<dbReference type="GO" id="GO:0030288">
    <property type="term" value="C:outer membrane-bounded periplasmic space"/>
    <property type="evidence" value="ECO:0007669"/>
    <property type="project" value="InterPro"/>
</dbReference>
<reference evidence="2 3" key="1">
    <citation type="submission" date="2020-02" db="EMBL/GenBank/DDBJ databases">
        <authorList>
            <person name="Chaudhuri R."/>
        </authorList>
    </citation>
    <scope>NUCLEOTIDE SEQUENCE [LARGE SCALE GENOMIC DNA]</scope>
    <source>
        <strain evidence="2">SFB21</strain>
    </source>
</reference>
<dbReference type="SUPFAM" id="SSF49354">
    <property type="entry name" value="PapD-like"/>
    <property type="match status" value="1"/>
</dbReference>
<dbReference type="Gene3D" id="2.60.40.10">
    <property type="entry name" value="Immunoglobulins"/>
    <property type="match status" value="1"/>
</dbReference>
<proteinExistence type="predicted"/>
<evidence type="ECO:0000313" key="3">
    <source>
        <dbReference type="Proteomes" id="UP000489961"/>
    </source>
</evidence>
<accession>A0A811GBB6</accession>
<sequence length="239" mass="27223">MKLKMKNISIFLFSIFYINSSFANITISPVILEINAKNETRSTSILLENAEDGVSHIYEVTPYKWTQNQLGEDQLEPASDIVINPRTIQLNKGDQRSVRIGFRQKLSEMDLKQEQSWRLLFQEIESPLENTGIGINVNFSIPLFAAEKPNTTSPNLEAILDEKTATLKIRNLNAYHIKIMGIDLINKEGATSESFPQLKYILANQEMILNLRKSDADQNIKAQIKIDQIDKPLLLPIHK</sequence>
<dbReference type="InterPro" id="IPR008962">
    <property type="entry name" value="PapD-like_sf"/>
</dbReference>
<evidence type="ECO:0000313" key="2">
    <source>
        <dbReference type="EMBL" id="CAB1215726.1"/>
    </source>
</evidence>